<keyword evidence="2" id="KW-1185">Reference proteome</keyword>
<evidence type="ECO:0000313" key="1">
    <source>
        <dbReference type="EMBL" id="GAA4774534.1"/>
    </source>
</evidence>
<accession>A0ABP9A5I2</accession>
<dbReference type="Proteomes" id="UP001501645">
    <property type="component" value="Unassembled WGS sequence"/>
</dbReference>
<dbReference type="RefSeq" id="WP_345438414.1">
    <property type="nucleotide sequence ID" value="NZ_BAABKO010000003.1"/>
</dbReference>
<gene>
    <name evidence="1" type="ORF">GCM10023351_18670</name>
</gene>
<reference evidence="2" key="1">
    <citation type="journal article" date="2019" name="Int. J. Syst. Evol. Microbiol.">
        <title>The Global Catalogue of Microorganisms (GCM) 10K type strain sequencing project: providing services to taxonomists for standard genome sequencing and annotation.</title>
        <authorList>
            <consortium name="The Broad Institute Genomics Platform"/>
            <consortium name="The Broad Institute Genome Sequencing Center for Infectious Disease"/>
            <person name="Wu L."/>
            <person name="Ma J."/>
        </authorList>
    </citation>
    <scope>NUCLEOTIDE SEQUENCE [LARGE SCALE GENOMIC DNA]</scope>
    <source>
        <strain evidence="2">JCM 18537</strain>
    </source>
</reference>
<dbReference type="EMBL" id="BAABKO010000003">
    <property type="protein sequence ID" value="GAA4774534.1"/>
    <property type="molecule type" value="Genomic_DNA"/>
</dbReference>
<sequence>MPDLSIDLTFNDKYFDDDGVEHVESEKSGVIVHGYRDGEIYIEAFDVNGARTIEPRAEYSATGALRREETIRLRDYLNEVLRDA</sequence>
<organism evidence="1 2">
    <name type="scientific">Microbacterium gilvum</name>
    <dbReference type="NCBI Taxonomy" id="1336204"/>
    <lineage>
        <taxon>Bacteria</taxon>
        <taxon>Bacillati</taxon>
        <taxon>Actinomycetota</taxon>
        <taxon>Actinomycetes</taxon>
        <taxon>Micrococcales</taxon>
        <taxon>Microbacteriaceae</taxon>
        <taxon>Microbacterium</taxon>
    </lineage>
</organism>
<protein>
    <submittedName>
        <fullName evidence="1">Uncharacterized protein</fullName>
    </submittedName>
</protein>
<proteinExistence type="predicted"/>
<name>A0ABP9A5I2_9MICO</name>
<comment type="caution">
    <text evidence="1">The sequence shown here is derived from an EMBL/GenBank/DDBJ whole genome shotgun (WGS) entry which is preliminary data.</text>
</comment>
<evidence type="ECO:0000313" key="2">
    <source>
        <dbReference type="Proteomes" id="UP001501645"/>
    </source>
</evidence>